<gene>
    <name evidence="1" type="ORF">CEXT_18671</name>
</gene>
<dbReference type="AlphaFoldDB" id="A0AAV4PYW1"/>
<evidence type="ECO:0000313" key="2">
    <source>
        <dbReference type="Proteomes" id="UP001054945"/>
    </source>
</evidence>
<proteinExistence type="predicted"/>
<comment type="caution">
    <text evidence="1">The sequence shown here is derived from an EMBL/GenBank/DDBJ whole genome shotgun (WGS) entry which is preliminary data.</text>
</comment>
<dbReference type="EMBL" id="BPLR01005512">
    <property type="protein sequence ID" value="GIY02858.1"/>
    <property type="molecule type" value="Genomic_DNA"/>
</dbReference>
<dbReference type="Proteomes" id="UP001054945">
    <property type="component" value="Unassembled WGS sequence"/>
</dbReference>
<accession>A0AAV4PYW1</accession>
<protein>
    <submittedName>
        <fullName evidence="1">Uncharacterized protein</fullName>
    </submittedName>
</protein>
<keyword evidence="2" id="KW-1185">Reference proteome</keyword>
<sequence length="145" mass="16653">MPRRNIRRLYPDDKGICTGEMIIQRAQSPAVVVVKSDSKRTFKNISALPKVSPHAFDVYNHKEREERCRRAKRATLIKTKTYGLRALFPRPELSLEHNEGSVDETSSLLRSTQGRCREGRFLMKMYDPPPSFIHSSDFGIPYQSG</sequence>
<organism evidence="1 2">
    <name type="scientific">Caerostris extrusa</name>
    <name type="common">Bark spider</name>
    <name type="synonym">Caerostris bankana</name>
    <dbReference type="NCBI Taxonomy" id="172846"/>
    <lineage>
        <taxon>Eukaryota</taxon>
        <taxon>Metazoa</taxon>
        <taxon>Ecdysozoa</taxon>
        <taxon>Arthropoda</taxon>
        <taxon>Chelicerata</taxon>
        <taxon>Arachnida</taxon>
        <taxon>Araneae</taxon>
        <taxon>Araneomorphae</taxon>
        <taxon>Entelegynae</taxon>
        <taxon>Araneoidea</taxon>
        <taxon>Araneidae</taxon>
        <taxon>Caerostris</taxon>
    </lineage>
</organism>
<evidence type="ECO:0000313" key="1">
    <source>
        <dbReference type="EMBL" id="GIY02858.1"/>
    </source>
</evidence>
<name>A0AAV4PYW1_CAEEX</name>
<reference evidence="1 2" key="1">
    <citation type="submission" date="2021-06" db="EMBL/GenBank/DDBJ databases">
        <title>Caerostris extrusa draft genome.</title>
        <authorList>
            <person name="Kono N."/>
            <person name="Arakawa K."/>
        </authorList>
    </citation>
    <scope>NUCLEOTIDE SEQUENCE [LARGE SCALE GENOMIC DNA]</scope>
</reference>